<evidence type="ECO:0000256" key="1">
    <source>
        <dbReference type="SAM" id="SignalP"/>
    </source>
</evidence>
<name>A0ABY0QXK2_9GAMM</name>
<keyword evidence="3" id="KW-1185">Reference proteome</keyword>
<reference evidence="2 3" key="1">
    <citation type="submission" date="2016-10" db="EMBL/GenBank/DDBJ databases">
        <authorList>
            <person name="Varghese N."/>
            <person name="Submissions S."/>
        </authorList>
    </citation>
    <scope>NUCLEOTIDE SEQUENCE [LARGE SCALE GENOMIC DNA]</scope>
    <source>
        <strain evidence="2 3">DSM 6083</strain>
    </source>
</reference>
<comment type="caution">
    <text evidence="2">The sequence shown here is derived from an EMBL/GenBank/DDBJ whole genome shotgun (WGS) entry which is preliminary data.</text>
</comment>
<dbReference type="Proteomes" id="UP000182276">
    <property type="component" value="Unassembled WGS sequence"/>
</dbReference>
<evidence type="ECO:0000313" key="2">
    <source>
        <dbReference type="EMBL" id="SDM08602.1"/>
    </source>
</evidence>
<feature type="chain" id="PRO_5045227345" evidence="1">
    <location>
        <begin position="22"/>
        <end position="256"/>
    </location>
</feature>
<dbReference type="GeneID" id="77260871"/>
<accession>A0ABY0QXK2</accession>
<organism evidence="2 3">
    <name type="scientific">Stutzerimonas balearica DSM 6083</name>
    <dbReference type="NCBI Taxonomy" id="1123016"/>
    <lineage>
        <taxon>Bacteria</taxon>
        <taxon>Pseudomonadati</taxon>
        <taxon>Pseudomonadota</taxon>
        <taxon>Gammaproteobacteria</taxon>
        <taxon>Pseudomonadales</taxon>
        <taxon>Pseudomonadaceae</taxon>
        <taxon>Stutzerimonas</taxon>
    </lineage>
</organism>
<dbReference type="EMBL" id="FNHO01000002">
    <property type="protein sequence ID" value="SDM08602.1"/>
    <property type="molecule type" value="Genomic_DNA"/>
</dbReference>
<sequence>MPMTMRLCLALLASLSLPLHATERVEVWSYNLSPPFHLSDGQGLSSALVDLLNQHAANDGHLDFFLHELPRKRLDLNLQRGRPGIVLWATPRFFEPASVEGMRWSAPLLLDRQDVISRRDAPVEYDGPQSLLGLRLGGVLGHRYPELDEQIAAGRIHREDVQSDLQNLEKLLAGRLDVVLMPRSAWLYYSQNGVDAEQLYLSSRPLYPIERRLLCTSALPAATCDALQQQVGELPQYRQWQALIGRYGLEPISLKP</sequence>
<keyword evidence="1" id="KW-0732">Signal</keyword>
<feature type="signal peptide" evidence="1">
    <location>
        <begin position="1"/>
        <end position="21"/>
    </location>
</feature>
<gene>
    <name evidence="2" type="ORF">SAMN05660875_102134</name>
</gene>
<proteinExistence type="predicted"/>
<evidence type="ECO:0000313" key="3">
    <source>
        <dbReference type="Proteomes" id="UP000182276"/>
    </source>
</evidence>
<protein>
    <submittedName>
        <fullName evidence="2">Amino acid ABC transporter substrate-binding protein, PAAT family (TC 3.A.1.3.-)</fullName>
    </submittedName>
</protein>
<dbReference type="RefSeq" id="WP_224110133.1">
    <property type="nucleotide sequence ID" value="NZ_CP007511.1"/>
</dbReference>
<dbReference type="SUPFAM" id="SSF53850">
    <property type="entry name" value="Periplasmic binding protein-like II"/>
    <property type="match status" value="1"/>
</dbReference>